<keyword evidence="2" id="KW-1185">Reference proteome</keyword>
<evidence type="ECO:0000313" key="1">
    <source>
        <dbReference type="EMBL" id="MFD0978691.1"/>
    </source>
</evidence>
<accession>A0ABW3IL35</accession>
<dbReference type="EMBL" id="JBHTJT010000006">
    <property type="protein sequence ID" value="MFD0978691.1"/>
    <property type="molecule type" value="Genomic_DNA"/>
</dbReference>
<name>A0ABW3IL35_9RHOB</name>
<dbReference type="RefSeq" id="WP_386072716.1">
    <property type="nucleotide sequence ID" value="NZ_JBHTJT010000006.1"/>
</dbReference>
<protein>
    <recommendedName>
        <fullName evidence="3">C-type cytochrome biogenesis protein CcmI</fullName>
    </recommendedName>
</protein>
<evidence type="ECO:0000313" key="2">
    <source>
        <dbReference type="Proteomes" id="UP001597108"/>
    </source>
</evidence>
<organism evidence="1 2">
    <name type="scientific">Tropicimonas aquimaris</name>
    <dbReference type="NCBI Taxonomy" id="914152"/>
    <lineage>
        <taxon>Bacteria</taxon>
        <taxon>Pseudomonadati</taxon>
        <taxon>Pseudomonadota</taxon>
        <taxon>Alphaproteobacteria</taxon>
        <taxon>Rhodobacterales</taxon>
        <taxon>Roseobacteraceae</taxon>
        <taxon>Tropicimonas</taxon>
    </lineage>
</organism>
<reference evidence="2" key="1">
    <citation type="journal article" date="2019" name="Int. J. Syst. Evol. Microbiol.">
        <title>The Global Catalogue of Microorganisms (GCM) 10K type strain sequencing project: providing services to taxonomists for standard genome sequencing and annotation.</title>
        <authorList>
            <consortium name="The Broad Institute Genomics Platform"/>
            <consortium name="The Broad Institute Genome Sequencing Center for Infectious Disease"/>
            <person name="Wu L."/>
            <person name="Ma J."/>
        </authorList>
    </citation>
    <scope>NUCLEOTIDE SEQUENCE [LARGE SCALE GENOMIC DNA]</scope>
    <source>
        <strain evidence="2">CCUG 60524</strain>
    </source>
</reference>
<gene>
    <name evidence="1" type="ORF">ACFQ2S_03410</name>
</gene>
<comment type="caution">
    <text evidence="1">The sequence shown here is derived from an EMBL/GenBank/DDBJ whole genome shotgun (WGS) entry which is preliminary data.</text>
</comment>
<evidence type="ECO:0008006" key="3">
    <source>
        <dbReference type="Google" id="ProtNLM"/>
    </source>
</evidence>
<sequence length="91" mass="10152">MSGGNSMAVTLALAALAGIMAFALKRALSGPYSGLDPLEAEETARRAYLEQARRDGVDPNVADAYEIELRLRRREMERQRKEELRSDLSRV</sequence>
<dbReference type="Proteomes" id="UP001597108">
    <property type="component" value="Unassembled WGS sequence"/>
</dbReference>
<proteinExistence type="predicted"/>